<gene>
    <name evidence="1" type="ORF">HMPREF9248_1108</name>
</gene>
<protein>
    <recommendedName>
        <fullName evidence="3">DUF559 domain-containing protein</fullName>
    </recommendedName>
</protein>
<accession>A0ABN0B155</accession>
<dbReference type="Proteomes" id="UP000004431">
    <property type="component" value="Unassembled WGS sequence"/>
</dbReference>
<proteinExistence type="predicted"/>
<comment type="caution">
    <text evidence="1">The sequence shown here is derived from an EMBL/GenBank/DDBJ whole genome shotgun (WGS) entry which is preliminary data.</text>
</comment>
<keyword evidence="2" id="KW-1185">Reference proteome</keyword>
<sequence length="403" mass="45727">MPQISFSEYARIPLAEIKNYIAHKFEPLALCEDVLNRARNLSEYNISSMLALNAYSRTACEHTRTHAGSSAVRAGRLDYERLYAVNFVPDMSDTSTLHFMVPRSQRGLRQTNKQITYINARLPHGSLYKIFIRADERHSFDLPESLSLYILSPELVVLFAAQKLRALCLENLCSMPRCPQRARGKLLFTHNIISLVNELCGSYGRDPLTATGVTYGLEPLTSVQKIRRFAEKMKRIHGCVNLLAALDCCYDNLASPFEVVVASALMLPAAMGGINFPTLEINQTRKLTSDNLLTPHHQRITPDLSSKKHKLIIECNGLEFHRSDEAIKEDHRRLRDYVSHNERHIPLTISDIKNPLVLSHTLEEIVAACHDTLGASKAFYLRQVIHNAKYQKARQIMLDLHIL</sequence>
<dbReference type="EMBL" id="AEDQ01000012">
    <property type="protein sequence ID" value="EFL44511.1"/>
    <property type="molecule type" value="Genomic_DNA"/>
</dbReference>
<evidence type="ECO:0008006" key="3">
    <source>
        <dbReference type="Google" id="ProtNLM"/>
    </source>
</evidence>
<evidence type="ECO:0000313" key="1">
    <source>
        <dbReference type="EMBL" id="EFL44511.1"/>
    </source>
</evidence>
<organism evidence="1 2">
    <name type="scientific">Fannyhessea vaginae PB189-T1-4</name>
    <dbReference type="NCBI Taxonomy" id="866774"/>
    <lineage>
        <taxon>Bacteria</taxon>
        <taxon>Bacillati</taxon>
        <taxon>Actinomycetota</taxon>
        <taxon>Coriobacteriia</taxon>
        <taxon>Coriobacteriales</taxon>
        <taxon>Atopobiaceae</taxon>
        <taxon>Fannyhessea</taxon>
    </lineage>
</organism>
<evidence type="ECO:0000313" key="2">
    <source>
        <dbReference type="Proteomes" id="UP000004431"/>
    </source>
</evidence>
<name>A0ABN0B155_9ACTN</name>
<reference evidence="1 2" key="1">
    <citation type="submission" date="2010-08" db="EMBL/GenBank/DDBJ databases">
        <authorList>
            <person name="Durkin A.S."/>
            <person name="Madupu R."/>
            <person name="Torralba M."/>
            <person name="Gillis M."/>
            <person name="Methe B."/>
            <person name="Sutton G."/>
            <person name="Nelson K.E."/>
        </authorList>
    </citation>
    <scope>NUCLEOTIDE SEQUENCE [LARGE SCALE GENOMIC DNA]</scope>
    <source>
        <strain evidence="1 2">PB189-T1-4</strain>
    </source>
</reference>